<evidence type="ECO:0000259" key="8">
    <source>
        <dbReference type="Pfam" id="PF01694"/>
    </source>
</evidence>
<feature type="transmembrane region" description="Helical" evidence="7">
    <location>
        <begin position="96"/>
        <end position="114"/>
    </location>
</feature>
<evidence type="ECO:0000256" key="6">
    <source>
        <dbReference type="ARBA" id="ARBA00023136"/>
    </source>
</evidence>
<gene>
    <name evidence="9" type="ORF">OOZ53_16015</name>
</gene>
<dbReference type="GO" id="GO:0006508">
    <property type="term" value="P:proteolysis"/>
    <property type="evidence" value="ECO:0007669"/>
    <property type="project" value="UniProtKB-KW"/>
</dbReference>
<keyword evidence="10" id="KW-1185">Reference proteome</keyword>
<feature type="transmembrane region" description="Helical" evidence="7">
    <location>
        <begin position="197"/>
        <end position="216"/>
    </location>
</feature>
<dbReference type="RefSeq" id="WP_271090659.1">
    <property type="nucleotide sequence ID" value="NZ_JAPJZH010000009.1"/>
</dbReference>
<keyword evidence="9" id="KW-0378">Hydrolase</keyword>
<protein>
    <submittedName>
        <fullName evidence="9">Rhomboid family intramembrane serine protease</fullName>
    </submittedName>
</protein>
<keyword evidence="3" id="KW-0997">Cell inner membrane</keyword>
<dbReference type="Pfam" id="PF01694">
    <property type="entry name" value="Rhomboid"/>
    <property type="match status" value="1"/>
</dbReference>
<dbReference type="PANTHER" id="PTHR43066:SF26">
    <property type="entry name" value="RHOMBOID PROTEASE GLPG"/>
    <property type="match status" value="1"/>
</dbReference>
<evidence type="ECO:0000256" key="4">
    <source>
        <dbReference type="ARBA" id="ARBA00022692"/>
    </source>
</evidence>
<feature type="domain" description="Peptidase S54 rhomboid" evidence="8">
    <location>
        <begin position="57"/>
        <end position="212"/>
    </location>
</feature>
<dbReference type="SUPFAM" id="SSF144091">
    <property type="entry name" value="Rhomboid-like"/>
    <property type="match status" value="1"/>
</dbReference>
<sequence>MFNLPAVIVWMLALMWALQLIRDFVLSRAQDVHVLIEGGFIPLRYAIDSSEQSLAWLWTPLTYSLLHGGFAHLIVNSIWLMAFGAIVARRIGVSKFLIFWAFSAVASAALYWFANQGSNVPMIGASGVVSALMGAAARFAFPMSGQFNRMYAHLLPRLSLREAMTNRTVITYVAIWFGINALAAFGFSGGVADGAQIAWEAHIGGFLFGFFLFPLFDTRQPG</sequence>
<dbReference type="EMBL" id="JAPJZH010000009">
    <property type="protein sequence ID" value="MDA4846867.1"/>
    <property type="molecule type" value="Genomic_DNA"/>
</dbReference>
<name>A0ABT4VQ83_9HYPH</name>
<evidence type="ECO:0000256" key="5">
    <source>
        <dbReference type="ARBA" id="ARBA00022989"/>
    </source>
</evidence>
<dbReference type="GO" id="GO:0008233">
    <property type="term" value="F:peptidase activity"/>
    <property type="evidence" value="ECO:0007669"/>
    <property type="project" value="UniProtKB-KW"/>
</dbReference>
<dbReference type="Proteomes" id="UP001148313">
    <property type="component" value="Unassembled WGS sequence"/>
</dbReference>
<evidence type="ECO:0000313" key="9">
    <source>
        <dbReference type="EMBL" id="MDA4846867.1"/>
    </source>
</evidence>
<dbReference type="PANTHER" id="PTHR43066">
    <property type="entry name" value="RHOMBOID-RELATED PROTEIN"/>
    <property type="match status" value="1"/>
</dbReference>
<keyword evidence="5 7" id="KW-1133">Transmembrane helix</keyword>
<keyword evidence="6 7" id="KW-0472">Membrane</keyword>
<organism evidence="9 10">
    <name type="scientific">Hoeflea poritis</name>
    <dbReference type="NCBI Taxonomy" id="2993659"/>
    <lineage>
        <taxon>Bacteria</taxon>
        <taxon>Pseudomonadati</taxon>
        <taxon>Pseudomonadota</taxon>
        <taxon>Alphaproteobacteria</taxon>
        <taxon>Hyphomicrobiales</taxon>
        <taxon>Rhizobiaceae</taxon>
        <taxon>Hoeflea</taxon>
    </lineage>
</organism>
<evidence type="ECO:0000256" key="3">
    <source>
        <dbReference type="ARBA" id="ARBA00022519"/>
    </source>
</evidence>
<dbReference type="InterPro" id="IPR035952">
    <property type="entry name" value="Rhomboid-like_sf"/>
</dbReference>
<dbReference type="Gene3D" id="1.20.1540.10">
    <property type="entry name" value="Rhomboid-like"/>
    <property type="match status" value="1"/>
</dbReference>
<reference evidence="9" key="1">
    <citation type="submission" date="2022-11" db="EMBL/GenBank/DDBJ databases">
        <title>Hoeflea poritis sp. nov., isolated from scleractinian coral Porites lutea.</title>
        <authorList>
            <person name="Zhang G."/>
            <person name="Wei Q."/>
            <person name="Cai L."/>
        </authorList>
    </citation>
    <scope>NUCLEOTIDE SEQUENCE</scope>
    <source>
        <strain evidence="9">E7-10</strain>
    </source>
</reference>
<accession>A0ABT4VQ83</accession>
<feature type="transmembrane region" description="Helical" evidence="7">
    <location>
        <begin position="65"/>
        <end position="87"/>
    </location>
</feature>
<evidence type="ECO:0000256" key="1">
    <source>
        <dbReference type="ARBA" id="ARBA00004141"/>
    </source>
</evidence>
<comment type="caution">
    <text evidence="9">The sequence shown here is derived from an EMBL/GenBank/DDBJ whole genome shotgun (WGS) entry which is preliminary data.</text>
</comment>
<keyword evidence="2" id="KW-1003">Cell membrane</keyword>
<evidence type="ECO:0000313" key="10">
    <source>
        <dbReference type="Proteomes" id="UP001148313"/>
    </source>
</evidence>
<evidence type="ECO:0000256" key="7">
    <source>
        <dbReference type="SAM" id="Phobius"/>
    </source>
</evidence>
<feature type="transmembrane region" description="Helical" evidence="7">
    <location>
        <begin position="120"/>
        <end position="141"/>
    </location>
</feature>
<keyword evidence="4 7" id="KW-0812">Transmembrane</keyword>
<feature type="transmembrane region" description="Helical" evidence="7">
    <location>
        <begin position="169"/>
        <end position="191"/>
    </location>
</feature>
<keyword evidence="9" id="KW-0645">Protease</keyword>
<proteinExistence type="predicted"/>
<dbReference type="InterPro" id="IPR022764">
    <property type="entry name" value="Peptidase_S54_rhomboid_dom"/>
</dbReference>
<evidence type="ECO:0000256" key="2">
    <source>
        <dbReference type="ARBA" id="ARBA00022475"/>
    </source>
</evidence>
<comment type="subcellular location">
    <subcellularLocation>
        <location evidence="1">Membrane</location>
        <topology evidence="1">Multi-pass membrane protein</topology>
    </subcellularLocation>
</comment>